<dbReference type="AlphaFoldDB" id="A0A8J2SRD7"/>
<evidence type="ECO:0000313" key="2">
    <source>
        <dbReference type="EMBL" id="CAH0373051.1"/>
    </source>
</evidence>
<proteinExistence type="predicted"/>
<dbReference type="OrthoDB" id="206923at2759"/>
<comment type="caution">
    <text evidence="2">The sequence shown here is derived from an EMBL/GenBank/DDBJ whole genome shotgun (WGS) entry which is preliminary data.</text>
</comment>
<dbReference type="Proteomes" id="UP000789595">
    <property type="component" value="Unassembled WGS sequence"/>
</dbReference>
<sequence length="312" mass="33124">MAEISEDPTSTVASLARAAADAAAEAAAARDPADAIPLHERAARAYVRAAKRVEGPPRTALLAIGEGHAARAAELRRPAAPEPVDAPRERATSKAEPPPGTLCVGDLLALERRLHALGARETTVPGVAEAPRAVDASPAVAAAADRRVAELLGEAWAAASDGEDDEAPPPAADDGRLARTVARLAAANAELVEERDALRRDARRVAETKRATEALAKKYDAKFEKLRESLDAFRRAYPAPSNPANVLEPGAPAPSLDDLERDARELRAQLAAERDLGRKRDAIIARYEHWYSALKASAAARRRPSHEGSFEA</sequence>
<accession>A0A8J2SRD7</accession>
<feature type="region of interest" description="Disordered" evidence="1">
    <location>
        <begin position="72"/>
        <end position="101"/>
    </location>
</feature>
<organism evidence="2 3">
    <name type="scientific">Pelagomonas calceolata</name>
    <dbReference type="NCBI Taxonomy" id="35677"/>
    <lineage>
        <taxon>Eukaryota</taxon>
        <taxon>Sar</taxon>
        <taxon>Stramenopiles</taxon>
        <taxon>Ochrophyta</taxon>
        <taxon>Pelagophyceae</taxon>
        <taxon>Pelagomonadales</taxon>
        <taxon>Pelagomonadaceae</taxon>
        <taxon>Pelagomonas</taxon>
    </lineage>
</organism>
<reference evidence="2" key="1">
    <citation type="submission" date="2021-11" db="EMBL/GenBank/DDBJ databases">
        <authorList>
            <consortium name="Genoscope - CEA"/>
            <person name="William W."/>
        </authorList>
    </citation>
    <scope>NUCLEOTIDE SEQUENCE</scope>
</reference>
<feature type="region of interest" description="Disordered" evidence="1">
    <location>
        <begin position="239"/>
        <end position="260"/>
    </location>
</feature>
<name>A0A8J2SRD7_9STRA</name>
<evidence type="ECO:0000313" key="3">
    <source>
        <dbReference type="Proteomes" id="UP000789595"/>
    </source>
</evidence>
<feature type="compositionally biased region" description="Basic and acidic residues" evidence="1">
    <location>
        <begin position="72"/>
        <end position="93"/>
    </location>
</feature>
<gene>
    <name evidence="2" type="ORF">PECAL_4P02210</name>
</gene>
<protein>
    <submittedName>
        <fullName evidence="2">Uncharacterized protein</fullName>
    </submittedName>
</protein>
<keyword evidence="3" id="KW-1185">Reference proteome</keyword>
<evidence type="ECO:0000256" key="1">
    <source>
        <dbReference type="SAM" id="MobiDB-lite"/>
    </source>
</evidence>
<dbReference type="EMBL" id="CAKKNE010000004">
    <property type="protein sequence ID" value="CAH0373051.1"/>
    <property type="molecule type" value="Genomic_DNA"/>
</dbReference>